<protein>
    <recommendedName>
        <fullName evidence="1">Reverse transcriptase zinc-binding domain-containing protein</fullName>
    </recommendedName>
</protein>
<dbReference type="EMBL" id="JANJYI010000009">
    <property type="protein sequence ID" value="KAK2634149.1"/>
    <property type="molecule type" value="Genomic_DNA"/>
</dbReference>
<evidence type="ECO:0000313" key="2">
    <source>
        <dbReference type="EMBL" id="KAK2634149.1"/>
    </source>
</evidence>
<gene>
    <name evidence="2" type="ORF">Ddye_028941</name>
</gene>
<feature type="domain" description="Reverse transcriptase zinc-binding" evidence="1">
    <location>
        <begin position="148"/>
        <end position="218"/>
    </location>
</feature>
<evidence type="ECO:0000259" key="1">
    <source>
        <dbReference type="Pfam" id="PF13966"/>
    </source>
</evidence>
<sequence>MMALKLDMSKAYDRVEWSFLHAVMTKMNFTLHWITLIMDCISTVNLSFLLNDVLLPDLRFCEERKRLWLSYVRILVPCSPNSGRVLKVVSGRSVGLNGTPFVFQKVNENGGKNYLAWHFDKKGVYTVQSGYRLAIDLSVDAFSSNFSTSSNWWNSLWDLNIPPKVWIFIWRASLNVIPSLENIWKRKIVVSSRCNRWAAHVESSRHALFWCKEAKRIWRLSSFDFSFANEGALPVIEVFQYASSHPDSFYLDRLCMIAWAIRENRNSLLNCGSSKSPKQVGLGADAFLKEFHNSKRVFSPRLPLHSPRLYPA</sequence>
<reference evidence="2" key="1">
    <citation type="journal article" date="2023" name="Plant J.">
        <title>Genome sequences and population genomics provide insights into the demographic history, inbreeding, and mutation load of two 'living fossil' tree species of Dipteronia.</title>
        <authorList>
            <person name="Feng Y."/>
            <person name="Comes H.P."/>
            <person name="Chen J."/>
            <person name="Zhu S."/>
            <person name="Lu R."/>
            <person name="Zhang X."/>
            <person name="Li P."/>
            <person name="Qiu J."/>
            <person name="Olsen K.M."/>
            <person name="Qiu Y."/>
        </authorList>
    </citation>
    <scope>NUCLEOTIDE SEQUENCE</scope>
    <source>
        <strain evidence="2">KIB01</strain>
    </source>
</reference>
<name>A0AAD9TDI1_9ROSI</name>
<dbReference type="InterPro" id="IPR026960">
    <property type="entry name" value="RVT-Znf"/>
</dbReference>
<dbReference type="Pfam" id="PF13966">
    <property type="entry name" value="zf-RVT"/>
    <property type="match status" value="1"/>
</dbReference>
<comment type="caution">
    <text evidence="2">The sequence shown here is derived from an EMBL/GenBank/DDBJ whole genome shotgun (WGS) entry which is preliminary data.</text>
</comment>
<organism evidence="2 3">
    <name type="scientific">Dipteronia dyeriana</name>
    <dbReference type="NCBI Taxonomy" id="168575"/>
    <lineage>
        <taxon>Eukaryota</taxon>
        <taxon>Viridiplantae</taxon>
        <taxon>Streptophyta</taxon>
        <taxon>Embryophyta</taxon>
        <taxon>Tracheophyta</taxon>
        <taxon>Spermatophyta</taxon>
        <taxon>Magnoliopsida</taxon>
        <taxon>eudicotyledons</taxon>
        <taxon>Gunneridae</taxon>
        <taxon>Pentapetalae</taxon>
        <taxon>rosids</taxon>
        <taxon>malvids</taxon>
        <taxon>Sapindales</taxon>
        <taxon>Sapindaceae</taxon>
        <taxon>Hippocastanoideae</taxon>
        <taxon>Acereae</taxon>
        <taxon>Dipteronia</taxon>
    </lineage>
</organism>
<keyword evidence="3" id="KW-1185">Reference proteome</keyword>
<dbReference type="AlphaFoldDB" id="A0AAD9TDI1"/>
<proteinExistence type="predicted"/>
<evidence type="ECO:0000313" key="3">
    <source>
        <dbReference type="Proteomes" id="UP001280121"/>
    </source>
</evidence>
<accession>A0AAD9TDI1</accession>
<dbReference type="Proteomes" id="UP001280121">
    <property type="component" value="Unassembled WGS sequence"/>
</dbReference>